<evidence type="ECO:0000256" key="2">
    <source>
        <dbReference type="ARBA" id="ARBA00022729"/>
    </source>
</evidence>
<proteinExistence type="inferred from homology"/>
<protein>
    <recommendedName>
        <fullName evidence="6">Type II/III secretion system secretin-like domain-containing protein</fullName>
    </recommendedName>
</protein>
<dbReference type="InterPro" id="IPR001775">
    <property type="entry name" value="GspD/PilQ"/>
</dbReference>
<organism evidence="7 8">
    <name type="scientific">Acidihalobacter ferrooxydans</name>
    <dbReference type="NCBI Taxonomy" id="1765967"/>
    <lineage>
        <taxon>Bacteria</taxon>
        <taxon>Pseudomonadati</taxon>
        <taxon>Pseudomonadota</taxon>
        <taxon>Gammaproteobacteria</taxon>
        <taxon>Chromatiales</taxon>
        <taxon>Ectothiorhodospiraceae</taxon>
        <taxon>Acidihalobacter</taxon>
    </lineage>
</organism>
<evidence type="ECO:0000313" key="7">
    <source>
        <dbReference type="EMBL" id="APZ42550.1"/>
    </source>
</evidence>
<evidence type="ECO:0000256" key="5">
    <source>
        <dbReference type="SAM" id="MobiDB-lite"/>
    </source>
</evidence>
<dbReference type="GO" id="GO:0009306">
    <property type="term" value="P:protein secretion"/>
    <property type="evidence" value="ECO:0007669"/>
    <property type="project" value="InterPro"/>
</dbReference>
<dbReference type="KEGG" id="afy:BW247_05120"/>
<accession>A0A1P8UFC7</accession>
<dbReference type="GO" id="GO:0015627">
    <property type="term" value="C:type II protein secretion system complex"/>
    <property type="evidence" value="ECO:0007669"/>
    <property type="project" value="TreeGrafter"/>
</dbReference>
<dbReference type="PANTHER" id="PTHR30332:SF24">
    <property type="entry name" value="SECRETIN GSPD-RELATED"/>
    <property type="match status" value="1"/>
</dbReference>
<name>A0A1P8UFC7_9GAMM</name>
<dbReference type="PRINTS" id="PR00811">
    <property type="entry name" value="BCTERIALGSPD"/>
</dbReference>
<keyword evidence="8" id="KW-1185">Reference proteome</keyword>
<dbReference type="STRING" id="1765967.BW247_05120"/>
<evidence type="ECO:0000256" key="1">
    <source>
        <dbReference type="ARBA" id="ARBA00004370"/>
    </source>
</evidence>
<evidence type="ECO:0000256" key="4">
    <source>
        <dbReference type="RuleBase" id="RU004003"/>
    </source>
</evidence>
<gene>
    <name evidence="7" type="ORF">BW247_05120</name>
</gene>
<sequence>MTAVGLALGGCAQTPALHALTTQQSALQQQAQQSAQSPSLVATRNQAYVAPTKVDYQAPQDTVSLQASGLPLAQALRQAIPAGWSLSFEGGTDPNQGVSVSLNGVSRNSAIRQTAMAGGDVAVIESTRRSVIIAKRATYTYRVPMGLLNGQSANLSVSSSSTLSGGSSGGSSSGGSSMGGAPGGSSGGSSGGGNGSSFSVTGGTASSGFVSTVKSLAGENGVVSIDPSTGLVSVTAGAGGLMRTQRYIDAYTKAANTKVEIHAAILQVQLNRGISTGIKWNRLFNAAGSLSASLSAAQPALGQVVSGASTTAFSITKTGTDLNGIIQALQKVTTVRVVTKPWLVATNGTPATINSGTQVPYVGSITNSVSGLSGTSSTGSSLSYANNGVALSFIPQVLGHGWVQMAVMPSLSTIERFDTFNVSGQTLTGPVLQQRQAFVRLLMKSGQTVIMGGSISNSAIQQTGGIPGLSRIPVLGGLFGNYGQGHDRTQLVILVRAKVIPAPAINPLVGETL</sequence>
<dbReference type="PANTHER" id="PTHR30332">
    <property type="entry name" value="PROBABLE GENERAL SECRETION PATHWAY PROTEIN D"/>
    <property type="match status" value="1"/>
</dbReference>
<dbReference type="Proteomes" id="UP000243807">
    <property type="component" value="Chromosome"/>
</dbReference>
<evidence type="ECO:0000313" key="8">
    <source>
        <dbReference type="Proteomes" id="UP000243807"/>
    </source>
</evidence>
<dbReference type="EMBL" id="CP019434">
    <property type="protein sequence ID" value="APZ42550.1"/>
    <property type="molecule type" value="Genomic_DNA"/>
</dbReference>
<keyword evidence="3" id="KW-0472">Membrane</keyword>
<evidence type="ECO:0000259" key="6">
    <source>
        <dbReference type="Pfam" id="PF00263"/>
    </source>
</evidence>
<dbReference type="Pfam" id="PF00263">
    <property type="entry name" value="Secretin"/>
    <property type="match status" value="1"/>
</dbReference>
<feature type="region of interest" description="Disordered" evidence="5">
    <location>
        <begin position="158"/>
        <end position="197"/>
    </location>
</feature>
<dbReference type="AlphaFoldDB" id="A0A1P8UFC7"/>
<dbReference type="GO" id="GO:0016020">
    <property type="term" value="C:membrane"/>
    <property type="evidence" value="ECO:0007669"/>
    <property type="project" value="UniProtKB-SubCell"/>
</dbReference>
<reference evidence="7 8" key="1">
    <citation type="submission" date="2017-01" db="EMBL/GenBank/DDBJ databases">
        <title>Draft sequence of Acidihalobacter ferrooxidans strain DSM 14175 (strain V8).</title>
        <authorList>
            <person name="Khaleque H.N."/>
            <person name="Ramsay J.P."/>
            <person name="Murphy R.J.T."/>
            <person name="Kaksonen A.H."/>
            <person name="Boxall N.J."/>
            <person name="Watkin E.L.J."/>
        </authorList>
    </citation>
    <scope>NUCLEOTIDE SEQUENCE [LARGE SCALE GENOMIC DNA]</scope>
    <source>
        <strain evidence="7 8">V8</strain>
    </source>
</reference>
<dbReference type="InterPro" id="IPR050810">
    <property type="entry name" value="Bact_Secretion_Sys_Channel"/>
</dbReference>
<feature type="domain" description="Type II/III secretion system secretin-like" evidence="6">
    <location>
        <begin position="328"/>
        <end position="500"/>
    </location>
</feature>
<feature type="compositionally biased region" description="Gly residues" evidence="5">
    <location>
        <begin position="166"/>
        <end position="195"/>
    </location>
</feature>
<comment type="similarity">
    <text evidence="4">Belongs to the bacterial secretin family.</text>
</comment>
<keyword evidence="2" id="KW-0732">Signal</keyword>
<dbReference type="InterPro" id="IPR004846">
    <property type="entry name" value="T2SS/T3SS_dom"/>
</dbReference>
<comment type="subcellular location">
    <subcellularLocation>
        <location evidence="1">Membrane</location>
    </subcellularLocation>
</comment>
<evidence type="ECO:0000256" key="3">
    <source>
        <dbReference type="ARBA" id="ARBA00023136"/>
    </source>
</evidence>